<feature type="domain" description="Peptidase M16 N-terminal" evidence="2">
    <location>
        <begin position="49"/>
        <end position="181"/>
    </location>
</feature>
<name>A0A1R1I2X4_9RHOO</name>
<dbReference type="InterPro" id="IPR050361">
    <property type="entry name" value="MPP/UQCRC_Complex"/>
</dbReference>
<reference evidence="4 5" key="1">
    <citation type="submission" date="2016-10" db="EMBL/GenBank/DDBJ databases">
        <title>Alkaliphiles isolated from bioreactors.</title>
        <authorList>
            <person name="Salah Z."/>
            <person name="Rout S.P."/>
            <person name="Humphreys P.N."/>
        </authorList>
    </citation>
    <scope>NUCLEOTIDE SEQUENCE [LARGE SCALE GENOMIC DNA]</scope>
    <source>
        <strain evidence="4 5">ZS02</strain>
    </source>
</reference>
<dbReference type="PANTHER" id="PTHR11851">
    <property type="entry name" value="METALLOPROTEASE"/>
    <property type="match status" value="1"/>
</dbReference>
<evidence type="ECO:0000313" key="5">
    <source>
        <dbReference type="Proteomes" id="UP000187526"/>
    </source>
</evidence>
<dbReference type="InterPro" id="IPR007863">
    <property type="entry name" value="Peptidase_M16_C"/>
</dbReference>
<dbReference type="Pfam" id="PF00675">
    <property type="entry name" value="Peptidase_M16"/>
    <property type="match status" value="1"/>
</dbReference>
<proteinExistence type="predicted"/>
<gene>
    <name evidence="4" type="ORF">BJN45_12035</name>
</gene>
<keyword evidence="1" id="KW-0732">Signal</keyword>
<evidence type="ECO:0000259" key="3">
    <source>
        <dbReference type="Pfam" id="PF05193"/>
    </source>
</evidence>
<dbReference type="Gene3D" id="3.30.830.10">
    <property type="entry name" value="Metalloenzyme, LuxS/M16 peptidase-like"/>
    <property type="match status" value="2"/>
</dbReference>
<comment type="caution">
    <text evidence="4">The sequence shown here is derived from an EMBL/GenBank/DDBJ whole genome shotgun (WGS) entry which is preliminary data.</text>
</comment>
<feature type="signal peptide" evidence="1">
    <location>
        <begin position="1"/>
        <end position="23"/>
    </location>
</feature>
<dbReference type="AlphaFoldDB" id="A0A1R1I2X4"/>
<accession>A0A1R1I2X4</accession>
<feature type="domain" description="Peptidase M16 C-terminal" evidence="3">
    <location>
        <begin position="191"/>
        <end position="366"/>
    </location>
</feature>
<evidence type="ECO:0000313" key="4">
    <source>
        <dbReference type="EMBL" id="OMG52969.1"/>
    </source>
</evidence>
<dbReference type="Pfam" id="PF05193">
    <property type="entry name" value="Peptidase_M16_C"/>
    <property type="match status" value="1"/>
</dbReference>
<dbReference type="PANTHER" id="PTHR11851:SF224">
    <property type="entry name" value="PROCESSING PROTEASE"/>
    <property type="match status" value="1"/>
</dbReference>
<dbReference type="SUPFAM" id="SSF63411">
    <property type="entry name" value="LuxS/MPP-like metallohydrolase"/>
    <property type="match status" value="2"/>
</dbReference>
<keyword evidence="5" id="KW-1185">Reference proteome</keyword>
<dbReference type="Proteomes" id="UP000187526">
    <property type="component" value="Unassembled WGS sequence"/>
</dbReference>
<organism evidence="4 5">
    <name type="scientific">Azonexus hydrophilus</name>
    <dbReference type="NCBI Taxonomy" id="418702"/>
    <lineage>
        <taxon>Bacteria</taxon>
        <taxon>Pseudomonadati</taxon>
        <taxon>Pseudomonadota</taxon>
        <taxon>Betaproteobacteria</taxon>
        <taxon>Rhodocyclales</taxon>
        <taxon>Azonexaceae</taxon>
        <taxon>Azonexus</taxon>
    </lineage>
</organism>
<dbReference type="GO" id="GO:0046872">
    <property type="term" value="F:metal ion binding"/>
    <property type="evidence" value="ECO:0007669"/>
    <property type="project" value="InterPro"/>
</dbReference>
<dbReference type="EMBL" id="MTHD01000004">
    <property type="protein sequence ID" value="OMG52969.1"/>
    <property type="molecule type" value="Genomic_DNA"/>
</dbReference>
<evidence type="ECO:0000259" key="2">
    <source>
        <dbReference type="Pfam" id="PF00675"/>
    </source>
</evidence>
<dbReference type="InterPro" id="IPR011765">
    <property type="entry name" value="Pept_M16_N"/>
</dbReference>
<dbReference type="InterPro" id="IPR011249">
    <property type="entry name" value="Metalloenz_LuxS/M16"/>
</dbReference>
<dbReference type="STRING" id="418702.BJN45_12035"/>
<evidence type="ECO:0000256" key="1">
    <source>
        <dbReference type="SAM" id="SignalP"/>
    </source>
</evidence>
<protein>
    <submittedName>
        <fullName evidence="4">Peptidase M16</fullName>
    </submittedName>
</protein>
<feature type="chain" id="PRO_5012616166" evidence="1">
    <location>
        <begin position="24"/>
        <end position="433"/>
    </location>
</feature>
<sequence length="433" mass="46211">MKIAMKRLLTAAFTLLVAQAVLAGVAIEHWTTGNGTRVYFAAAPSLPMLDIQIDFAAGSMFDPEGKAGLAALTRGILDLGAGERDETVISEQLADIGALLGGGADTDRASITLRTLTARDKLEPALAILRDVLHQPAFDAAILEREKTRTITGLKEAMTRPDSIAGKAFWEALYPGHPYGRQATPESVATLTRDDLTAFHARLYTAGNASISLVGQLTRKQAEQIAERLSSALPAGQPPELPAAPAPARSAVTAIGHPASQAHIYLGLPAIERGNPDFFPLLVGNYTLGGGGFVSRLVKEVRDKRGFAYSVYSYFAPMRQTGPFQIGLQTQRKQAQEAIKVVREVLGEFVAKGPSEEELAAAKANLSGSFPLRLDSNSKLLGNVAVIGFYGLPLDYLDHYQARIEAVTVDDVKAAFSRHVQPANLVTVTVAAD</sequence>